<dbReference type="OrthoDB" id="8478129at2"/>
<dbReference type="RefSeq" id="WP_131515359.1">
    <property type="nucleotide sequence ID" value="NZ_SJKD01000004.1"/>
</dbReference>
<evidence type="ECO:0000313" key="3">
    <source>
        <dbReference type="Proteomes" id="UP000293342"/>
    </source>
</evidence>
<reference evidence="2 3" key="1">
    <citation type="submission" date="2019-02" db="EMBL/GenBank/DDBJ databases">
        <title>Kribbella capetownensis sp. nov. and Kribbella speibonae sp. nov., isolated from soil.</title>
        <authorList>
            <person name="Curtis S.M."/>
            <person name="Norton I."/>
            <person name="Everest G.J."/>
            <person name="Meyers P.R."/>
        </authorList>
    </citation>
    <scope>NUCLEOTIDE SEQUENCE [LARGE SCALE GENOMIC DNA]</scope>
    <source>
        <strain evidence="2 3">YM53</strain>
    </source>
</reference>
<dbReference type="PANTHER" id="PTHR35569:SF1">
    <property type="entry name" value="CYANAMIDE HYDRATASE DDI2-RELATED"/>
    <property type="match status" value="1"/>
</dbReference>
<dbReference type="InterPro" id="IPR006674">
    <property type="entry name" value="HD_domain"/>
</dbReference>
<keyword evidence="3" id="KW-1185">Reference proteome</keyword>
<proteinExistence type="predicted"/>
<dbReference type="Pfam" id="PF01966">
    <property type="entry name" value="HD"/>
    <property type="match status" value="1"/>
</dbReference>
<comment type="caution">
    <text evidence="2">The sequence shown here is derived from an EMBL/GenBank/DDBJ whole genome shotgun (WGS) entry which is preliminary data.</text>
</comment>
<dbReference type="EMBL" id="SJKD01000004">
    <property type="protein sequence ID" value="TCC49087.1"/>
    <property type="molecule type" value="Genomic_DNA"/>
</dbReference>
<sequence>MNQPATHAPIGTIGWTERTGGVLTVRARISLARPLLRSHGRIIVGRLAMATRTHSGRRNSVEPDALVPPDSLLARDAEAAAQDLLTPALLNHSRRAYAWGAAIAALDDVEFDHELLYVAAMFHDTGLLSPVPNVDFTVRSAAVVRDFTDSHDVPEVQREVVTNAIAMHHTPGLGVEFDAEAFLLSAGAAVDVFGLGSDQVPDAVREAVVQDYPRVGFKREFSRLFRAEAKQAPHGRAWYLHRFALSDVTIRLAPFHG</sequence>
<gene>
    <name evidence="2" type="ORF">E0H75_21355</name>
</gene>
<feature type="domain" description="HD" evidence="1">
    <location>
        <begin position="89"/>
        <end position="187"/>
    </location>
</feature>
<dbReference type="PANTHER" id="PTHR35569">
    <property type="entry name" value="CYANAMIDE HYDRATASE DDI2-RELATED"/>
    <property type="match status" value="1"/>
</dbReference>
<evidence type="ECO:0000313" key="2">
    <source>
        <dbReference type="EMBL" id="TCC49087.1"/>
    </source>
</evidence>
<evidence type="ECO:0000259" key="1">
    <source>
        <dbReference type="PROSITE" id="PS51831"/>
    </source>
</evidence>
<accession>A0A4R0JRJ9</accession>
<dbReference type="Proteomes" id="UP000293342">
    <property type="component" value="Unassembled WGS sequence"/>
</dbReference>
<name>A0A4R0JRJ9_9ACTN</name>
<dbReference type="SUPFAM" id="SSF109604">
    <property type="entry name" value="HD-domain/PDEase-like"/>
    <property type="match status" value="1"/>
</dbReference>
<organism evidence="2 3">
    <name type="scientific">Kribbella capetownensis</name>
    <dbReference type="NCBI Taxonomy" id="1572659"/>
    <lineage>
        <taxon>Bacteria</taxon>
        <taxon>Bacillati</taxon>
        <taxon>Actinomycetota</taxon>
        <taxon>Actinomycetes</taxon>
        <taxon>Propionibacteriales</taxon>
        <taxon>Kribbellaceae</taxon>
        <taxon>Kribbella</taxon>
    </lineage>
</organism>
<dbReference type="Gene3D" id="1.10.3210.10">
    <property type="entry name" value="Hypothetical protein af1432"/>
    <property type="match status" value="1"/>
</dbReference>
<protein>
    <submittedName>
        <fullName evidence="2">HD domain-containing protein</fullName>
    </submittedName>
</protein>
<dbReference type="AlphaFoldDB" id="A0A4R0JRJ9"/>
<dbReference type="PROSITE" id="PS51831">
    <property type="entry name" value="HD"/>
    <property type="match status" value="1"/>
</dbReference>